<evidence type="ECO:0000313" key="1">
    <source>
        <dbReference type="EMBL" id="NME09022.1"/>
    </source>
</evidence>
<name>A0AA44IGP3_PARBF</name>
<evidence type="ECO:0000313" key="2">
    <source>
        <dbReference type="Proteomes" id="UP000573963"/>
    </source>
</evidence>
<accession>A0AA44IGP3</accession>
<dbReference type="RefSeq" id="WP_168931635.1">
    <property type="nucleotide sequence ID" value="NZ_JABAFD010000002.1"/>
</dbReference>
<proteinExistence type="predicted"/>
<protein>
    <submittedName>
        <fullName evidence="1">DUF3800 domain-containing protein</fullName>
    </submittedName>
</protein>
<dbReference type="Proteomes" id="UP000573963">
    <property type="component" value="Unassembled WGS sequence"/>
</dbReference>
<gene>
    <name evidence="1" type="ORF">HF875_05790</name>
</gene>
<dbReference type="InterPro" id="IPR024524">
    <property type="entry name" value="DUF3800"/>
</dbReference>
<dbReference type="EMBL" id="JABAFD010000002">
    <property type="protein sequence ID" value="NME09022.1"/>
    <property type="molecule type" value="Genomic_DNA"/>
</dbReference>
<sequence>MELYLDESGNTGCVTVKENDYFNFKEQRHFVLCGIKVQDEQDKKKLKERYKHFKEVFGIKEEIKGSDLMTRKYNKELAYFLDNILDNIHFQICIYDKKFYIATLLMSTIIDNSIKCEFSVEYYQLADTLVSHNEDLLVEYCKLAENPNNESFERFLKSIINHRYFNIQNEENLLIICAEYILQEGDYVSYLSTILQHGSYTNNKYINVINLNCLTELILQVKKSYGLVNEKLNIFHDKIDGYDKTFNSELKPFDIKINFTDSKDEELIQIADNVASIVAKCINECIKRFEEKKEWEEDSAWIMKQYAKVIDKLTIYNIKFTLPVKNWATSLCIREMFKDENPINQRNEKYFNEHYYKYIYEIYQNIDNKNFNAREHLKFLKK</sequence>
<organism evidence="1 2">
    <name type="scientific">Paraclostridium bifermentans</name>
    <name type="common">Clostridium bifermentans</name>
    <dbReference type="NCBI Taxonomy" id="1490"/>
    <lineage>
        <taxon>Bacteria</taxon>
        <taxon>Bacillati</taxon>
        <taxon>Bacillota</taxon>
        <taxon>Clostridia</taxon>
        <taxon>Peptostreptococcales</taxon>
        <taxon>Peptostreptococcaceae</taxon>
        <taxon>Paraclostridium</taxon>
    </lineage>
</organism>
<reference evidence="1 2" key="1">
    <citation type="submission" date="2020-04" db="EMBL/GenBank/DDBJ databases">
        <authorList>
            <person name="Hitch T.C.A."/>
            <person name="Wylensek D."/>
            <person name="Clavel T."/>
        </authorList>
    </citation>
    <scope>NUCLEOTIDE SEQUENCE [LARGE SCALE GENOMIC DNA]</scope>
    <source>
        <strain evidence="1 2">Med78_4-601-WT-2</strain>
    </source>
</reference>
<dbReference type="AlphaFoldDB" id="A0AA44IGP3"/>
<dbReference type="Pfam" id="PF12686">
    <property type="entry name" value="DUF3800"/>
    <property type="match status" value="1"/>
</dbReference>
<comment type="caution">
    <text evidence="1">The sequence shown here is derived from an EMBL/GenBank/DDBJ whole genome shotgun (WGS) entry which is preliminary data.</text>
</comment>